<dbReference type="PROSITE" id="PS50405">
    <property type="entry name" value="GST_CTER"/>
    <property type="match status" value="1"/>
</dbReference>
<dbReference type="SUPFAM" id="SSF52833">
    <property type="entry name" value="Thioredoxin-like"/>
    <property type="match status" value="1"/>
</dbReference>
<dbReference type="InterPro" id="IPR004046">
    <property type="entry name" value="GST_C"/>
</dbReference>
<dbReference type="SFLD" id="SFLDS00019">
    <property type="entry name" value="Glutathione_Transferase_(cytos"/>
    <property type="match status" value="1"/>
</dbReference>
<reference evidence="7" key="1">
    <citation type="submission" date="2015-11" db="EMBL/GenBank/DDBJ databases">
        <title>De novo transcriptome assembly of four potential Pierce s Disease insect vectors from Arizona vineyards.</title>
        <authorList>
            <person name="Tassone E.E."/>
        </authorList>
    </citation>
    <scope>NUCLEOTIDE SEQUENCE</scope>
</reference>
<evidence type="ECO:0000313" key="7">
    <source>
        <dbReference type="EMBL" id="JAT10696.1"/>
    </source>
</evidence>
<name>A0A1B6KGY4_9HEMI</name>
<dbReference type="SUPFAM" id="SSF47616">
    <property type="entry name" value="GST C-terminal domain-like"/>
    <property type="match status" value="1"/>
</dbReference>
<dbReference type="InterPro" id="IPR040079">
    <property type="entry name" value="Glutathione_S-Trfase"/>
</dbReference>
<keyword evidence="2" id="KW-0808">Transferase</keyword>
<dbReference type="InterPro" id="IPR004045">
    <property type="entry name" value="Glutathione_S-Trfase_N"/>
</dbReference>
<dbReference type="InterPro" id="IPR036282">
    <property type="entry name" value="Glutathione-S-Trfase_C_sf"/>
</dbReference>
<evidence type="ECO:0000259" key="5">
    <source>
        <dbReference type="PROSITE" id="PS50404"/>
    </source>
</evidence>
<accession>A0A1B6KGY4</accession>
<dbReference type="GO" id="GO:0004364">
    <property type="term" value="F:glutathione transferase activity"/>
    <property type="evidence" value="ECO:0007669"/>
    <property type="project" value="UniProtKB-EC"/>
</dbReference>
<dbReference type="PROSITE" id="PS50404">
    <property type="entry name" value="GST_NTER"/>
    <property type="match status" value="1"/>
</dbReference>
<dbReference type="EC" id="2.5.1.18" evidence="1"/>
<evidence type="ECO:0000256" key="3">
    <source>
        <dbReference type="ARBA" id="ARBA00038317"/>
    </source>
</evidence>
<evidence type="ECO:0000256" key="1">
    <source>
        <dbReference type="ARBA" id="ARBA00012452"/>
    </source>
</evidence>
<dbReference type="SFLD" id="SFLDG01205">
    <property type="entry name" value="AMPS.1"/>
    <property type="match status" value="1"/>
</dbReference>
<comment type="similarity">
    <text evidence="3">Belongs to the GST superfamily. Sigma family.</text>
</comment>
<comment type="catalytic activity">
    <reaction evidence="4">
        <text>RX + glutathione = an S-substituted glutathione + a halide anion + H(+)</text>
        <dbReference type="Rhea" id="RHEA:16437"/>
        <dbReference type="ChEBI" id="CHEBI:15378"/>
        <dbReference type="ChEBI" id="CHEBI:16042"/>
        <dbReference type="ChEBI" id="CHEBI:17792"/>
        <dbReference type="ChEBI" id="CHEBI:57925"/>
        <dbReference type="ChEBI" id="CHEBI:90779"/>
        <dbReference type="EC" id="2.5.1.18"/>
    </reaction>
</comment>
<dbReference type="PANTHER" id="PTHR11571:SF224">
    <property type="entry name" value="HEMATOPOIETIC PROSTAGLANDIN D SYNTHASE"/>
    <property type="match status" value="1"/>
</dbReference>
<dbReference type="SFLD" id="SFLDG00363">
    <property type="entry name" value="AMPS_(cytGST):_Alpha-__Mu-__Pi"/>
    <property type="match status" value="1"/>
</dbReference>
<dbReference type="Gene3D" id="1.20.1050.10">
    <property type="match status" value="1"/>
</dbReference>
<feature type="domain" description="GST N-terminal" evidence="5">
    <location>
        <begin position="23"/>
        <end position="105"/>
    </location>
</feature>
<dbReference type="Pfam" id="PF14497">
    <property type="entry name" value="GST_C_3"/>
    <property type="match status" value="1"/>
</dbReference>
<proteinExistence type="inferred from homology"/>
<evidence type="ECO:0000259" key="6">
    <source>
        <dbReference type="PROSITE" id="PS50405"/>
    </source>
</evidence>
<dbReference type="AlphaFoldDB" id="A0A1B6KGY4"/>
<dbReference type="GO" id="GO:0006749">
    <property type="term" value="P:glutathione metabolic process"/>
    <property type="evidence" value="ECO:0007669"/>
    <property type="project" value="TreeGrafter"/>
</dbReference>
<dbReference type="FunFam" id="1.20.1050.10:FF:000030">
    <property type="entry name" value="Glutathione S-transferase S1"/>
    <property type="match status" value="1"/>
</dbReference>
<dbReference type="CDD" id="cd03039">
    <property type="entry name" value="GST_N_Sigma_like"/>
    <property type="match status" value="1"/>
</dbReference>
<dbReference type="InterPro" id="IPR036249">
    <property type="entry name" value="Thioredoxin-like_sf"/>
</dbReference>
<organism evidence="7">
    <name type="scientific">Graphocephala atropunctata</name>
    <dbReference type="NCBI Taxonomy" id="36148"/>
    <lineage>
        <taxon>Eukaryota</taxon>
        <taxon>Metazoa</taxon>
        <taxon>Ecdysozoa</taxon>
        <taxon>Arthropoda</taxon>
        <taxon>Hexapoda</taxon>
        <taxon>Insecta</taxon>
        <taxon>Pterygota</taxon>
        <taxon>Neoptera</taxon>
        <taxon>Paraneoptera</taxon>
        <taxon>Hemiptera</taxon>
        <taxon>Auchenorrhyncha</taxon>
        <taxon>Membracoidea</taxon>
        <taxon>Cicadellidae</taxon>
        <taxon>Cicadellinae</taxon>
        <taxon>Cicadellini</taxon>
        <taxon>Graphocephala</taxon>
    </lineage>
</organism>
<dbReference type="InterPro" id="IPR010987">
    <property type="entry name" value="Glutathione-S-Trfase_C-like"/>
</dbReference>
<protein>
    <recommendedName>
        <fullName evidence="1">glutathione transferase</fullName>
        <ecNumber evidence="1">2.5.1.18</ecNumber>
    </recommendedName>
</protein>
<sequence>TVVASPLLFTLLKATHQHQKMAPNYKLTYFNGSGVAEPIRFMLSYMGQEFEDVRVKLNEWKDSSTKSKASSIAFGKLPLLEVDGKVLTQSVAICRFLGKKAGLMGADDWENVQIDIIADTLVDMRLPISAIYLEPNEDLKKTKMDTYTKETLPFYLKKLDALVKENGGYLANKKLSWVDLYFAAISEFLNAFCKVPDVTADFPNLHALVEKVFNLPQIKKWRANRPQTEY</sequence>
<dbReference type="EMBL" id="GEBQ01029281">
    <property type="protein sequence ID" value="JAT10696.1"/>
    <property type="molecule type" value="Transcribed_RNA"/>
</dbReference>
<dbReference type="InterPro" id="IPR050213">
    <property type="entry name" value="GST_superfamily"/>
</dbReference>
<gene>
    <name evidence="7" type="ORF">g.31046</name>
</gene>
<feature type="non-terminal residue" evidence="7">
    <location>
        <position position="1"/>
    </location>
</feature>
<evidence type="ECO:0000256" key="4">
    <source>
        <dbReference type="ARBA" id="ARBA00047960"/>
    </source>
</evidence>
<dbReference type="CDD" id="cd03192">
    <property type="entry name" value="GST_C_Sigma_like"/>
    <property type="match status" value="1"/>
</dbReference>
<dbReference type="Pfam" id="PF02798">
    <property type="entry name" value="GST_N"/>
    <property type="match status" value="1"/>
</dbReference>
<dbReference type="PANTHER" id="PTHR11571">
    <property type="entry name" value="GLUTATHIONE S-TRANSFERASE"/>
    <property type="match status" value="1"/>
</dbReference>
<dbReference type="Gene3D" id="3.40.30.10">
    <property type="entry name" value="Glutaredoxin"/>
    <property type="match status" value="1"/>
</dbReference>
<feature type="domain" description="GST C-terminal" evidence="6">
    <location>
        <begin position="107"/>
        <end position="230"/>
    </location>
</feature>
<dbReference type="FunFam" id="3.40.30.10:FF:000258">
    <property type="entry name" value="Glutathione S-transferase"/>
    <property type="match status" value="1"/>
</dbReference>
<evidence type="ECO:0000256" key="2">
    <source>
        <dbReference type="ARBA" id="ARBA00022679"/>
    </source>
</evidence>